<gene>
    <name evidence="1" type="ORF">SAMN02927903_03388</name>
</gene>
<proteinExistence type="predicted"/>
<accession>A0A1G5KNX5</accession>
<evidence type="ECO:0000313" key="2">
    <source>
        <dbReference type="Proteomes" id="UP000199354"/>
    </source>
</evidence>
<dbReference type="Proteomes" id="UP000199354">
    <property type="component" value="Unassembled WGS sequence"/>
</dbReference>
<protein>
    <submittedName>
        <fullName evidence="1">Uncharacterized protein</fullName>
    </submittedName>
</protein>
<organism evidence="1 2">
    <name type="scientific">Flavobacterium caeni</name>
    <dbReference type="NCBI Taxonomy" id="490189"/>
    <lineage>
        <taxon>Bacteria</taxon>
        <taxon>Pseudomonadati</taxon>
        <taxon>Bacteroidota</taxon>
        <taxon>Flavobacteriia</taxon>
        <taxon>Flavobacteriales</taxon>
        <taxon>Flavobacteriaceae</taxon>
        <taxon>Flavobacterium</taxon>
    </lineage>
</organism>
<dbReference type="EMBL" id="FMVF01000064">
    <property type="protein sequence ID" value="SCZ01798.1"/>
    <property type="molecule type" value="Genomic_DNA"/>
</dbReference>
<sequence length="82" mass="9842">MKTENESNIEDQIRDSILSFHFQNFNQIIKKKYNGELTPDVEDLINEIKEKLKNASNDESENYTEYCHYLDKAFDDYLESKR</sequence>
<dbReference type="AlphaFoldDB" id="A0A1G5KNX5"/>
<dbReference type="STRING" id="490189.SAMN02927903_03388"/>
<dbReference type="RefSeq" id="WP_091147507.1">
    <property type="nucleotide sequence ID" value="NZ_FMVF01000064.1"/>
</dbReference>
<evidence type="ECO:0000313" key="1">
    <source>
        <dbReference type="EMBL" id="SCZ01798.1"/>
    </source>
</evidence>
<keyword evidence="2" id="KW-1185">Reference proteome</keyword>
<name>A0A1G5KNX5_9FLAO</name>
<reference evidence="1 2" key="1">
    <citation type="submission" date="2016-10" db="EMBL/GenBank/DDBJ databases">
        <authorList>
            <person name="de Groot N.N."/>
        </authorList>
    </citation>
    <scope>NUCLEOTIDE SEQUENCE [LARGE SCALE GENOMIC DNA]</scope>
    <source>
        <strain evidence="1 2">CGMCC 1.7031</strain>
    </source>
</reference>